<dbReference type="Pfam" id="PF12833">
    <property type="entry name" value="HTH_18"/>
    <property type="match status" value="1"/>
</dbReference>
<comment type="caution">
    <text evidence="4">The sequence shown here is derived from an EMBL/GenBank/DDBJ whole genome shotgun (WGS) entry which is preliminary data.</text>
</comment>
<proteinExistence type="predicted"/>
<dbReference type="InterPro" id="IPR009057">
    <property type="entry name" value="Homeodomain-like_sf"/>
</dbReference>
<dbReference type="EMBL" id="JBIAZU010000008">
    <property type="protein sequence ID" value="MFF5296489.1"/>
    <property type="molecule type" value="Genomic_DNA"/>
</dbReference>
<dbReference type="SMART" id="SM00342">
    <property type="entry name" value="HTH_ARAC"/>
    <property type="match status" value="1"/>
</dbReference>
<dbReference type="PANTHER" id="PTHR43130">
    <property type="entry name" value="ARAC-FAMILY TRANSCRIPTIONAL REGULATOR"/>
    <property type="match status" value="1"/>
</dbReference>
<name>A0ABW6WV71_9ACTN</name>
<evidence type="ECO:0000259" key="3">
    <source>
        <dbReference type="PROSITE" id="PS01124"/>
    </source>
</evidence>
<dbReference type="CDD" id="cd03137">
    <property type="entry name" value="GATase1_AraC_1"/>
    <property type="match status" value="1"/>
</dbReference>
<dbReference type="Proteomes" id="UP001602245">
    <property type="component" value="Unassembled WGS sequence"/>
</dbReference>
<keyword evidence="1" id="KW-0805">Transcription regulation</keyword>
<evidence type="ECO:0000256" key="1">
    <source>
        <dbReference type="ARBA" id="ARBA00023015"/>
    </source>
</evidence>
<accession>A0ABW6WV71</accession>
<dbReference type="RefSeq" id="WP_020517258.1">
    <property type="nucleotide sequence ID" value="NZ_JBIAZU010000008.1"/>
</dbReference>
<dbReference type="PROSITE" id="PS01124">
    <property type="entry name" value="HTH_ARAC_FAMILY_2"/>
    <property type="match status" value="1"/>
</dbReference>
<dbReference type="Pfam" id="PF01965">
    <property type="entry name" value="DJ-1_PfpI"/>
    <property type="match status" value="1"/>
</dbReference>
<protein>
    <submittedName>
        <fullName evidence="4">GlxA family transcriptional regulator</fullName>
    </submittedName>
</protein>
<dbReference type="PANTHER" id="PTHR43130:SF3">
    <property type="entry name" value="HTH-TYPE TRANSCRIPTIONAL REGULATOR RV1931C"/>
    <property type="match status" value="1"/>
</dbReference>
<evidence type="ECO:0000313" key="5">
    <source>
        <dbReference type="Proteomes" id="UP001602245"/>
    </source>
</evidence>
<dbReference type="InterPro" id="IPR018060">
    <property type="entry name" value="HTH_AraC"/>
</dbReference>
<dbReference type="InterPro" id="IPR029062">
    <property type="entry name" value="Class_I_gatase-like"/>
</dbReference>
<dbReference type="InterPro" id="IPR002818">
    <property type="entry name" value="DJ-1/PfpI"/>
</dbReference>
<dbReference type="Gene3D" id="3.40.50.880">
    <property type="match status" value="1"/>
</dbReference>
<feature type="domain" description="HTH araC/xylS-type" evidence="3">
    <location>
        <begin position="208"/>
        <end position="307"/>
    </location>
</feature>
<dbReference type="Gene3D" id="1.10.10.60">
    <property type="entry name" value="Homeodomain-like"/>
    <property type="match status" value="1"/>
</dbReference>
<dbReference type="SUPFAM" id="SSF52317">
    <property type="entry name" value="Class I glutamine amidotransferase-like"/>
    <property type="match status" value="1"/>
</dbReference>
<reference evidence="4 5" key="1">
    <citation type="submission" date="2024-10" db="EMBL/GenBank/DDBJ databases">
        <title>The Natural Products Discovery Center: Release of the First 8490 Sequenced Strains for Exploring Actinobacteria Biosynthetic Diversity.</title>
        <authorList>
            <person name="Kalkreuter E."/>
            <person name="Kautsar S.A."/>
            <person name="Yang D."/>
            <person name="Bader C.D."/>
            <person name="Teijaro C.N."/>
            <person name="Fluegel L."/>
            <person name="Davis C.M."/>
            <person name="Simpson J.R."/>
            <person name="Lauterbach L."/>
            <person name="Steele A.D."/>
            <person name="Gui C."/>
            <person name="Meng S."/>
            <person name="Li G."/>
            <person name="Viehrig K."/>
            <person name="Ye F."/>
            <person name="Su P."/>
            <person name="Kiefer A.F."/>
            <person name="Nichols A."/>
            <person name="Cepeda A.J."/>
            <person name="Yan W."/>
            <person name="Fan B."/>
            <person name="Jiang Y."/>
            <person name="Adhikari A."/>
            <person name="Zheng C.-J."/>
            <person name="Schuster L."/>
            <person name="Cowan T.M."/>
            <person name="Smanski M.J."/>
            <person name="Chevrette M.G."/>
            <person name="De Carvalho L.P.S."/>
            <person name="Shen B."/>
        </authorList>
    </citation>
    <scope>NUCLEOTIDE SEQUENCE [LARGE SCALE GENOMIC DNA]</scope>
    <source>
        <strain evidence="4 5">NPDC000087</strain>
    </source>
</reference>
<sequence>MRNVAVLMPSTVRPFELAVYCEVFGVDRSSQGVPRFDFAICSERPGVPVPTDGGLHVTPTAGLDRLAAADLVAVAPPASPSREVSPAVAAALHAAVDRGSRVVAVCSAAFLLASAGLLDGRTVAAHWMHADRLRLWFPRVTVDESVPYVDDDPILTSAGTAAGIDLCLHLIRKDNGAAAAAAVERGMLTGPYRTAAPALGSRRDDGIGQLLDWALGNLHEDLSIDVLARRAFLSTRSFARRFRAATGTTPYAWVLEQRVRRAQELLETDPAMGVEEAAGRAGFSSAALLRQHFQRRFGCSPSEYRSRFAPSSRG</sequence>
<evidence type="ECO:0000313" key="4">
    <source>
        <dbReference type="EMBL" id="MFF5296489.1"/>
    </source>
</evidence>
<organism evidence="4 5">
    <name type="scientific">Paractinoplanes globisporus</name>
    <dbReference type="NCBI Taxonomy" id="113565"/>
    <lineage>
        <taxon>Bacteria</taxon>
        <taxon>Bacillati</taxon>
        <taxon>Actinomycetota</taxon>
        <taxon>Actinomycetes</taxon>
        <taxon>Micromonosporales</taxon>
        <taxon>Micromonosporaceae</taxon>
        <taxon>Paractinoplanes</taxon>
    </lineage>
</organism>
<dbReference type="SUPFAM" id="SSF46689">
    <property type="entry name" value="Homeodomain-like"/>
    <property type="match status" value="2"/>
</dbReference>
<keyword evidence="2" id="KW-0804">Transcription</keyword>
<dbReference type="InterPro" id="IPR052158">
    <property type="entry name" value="INH-QAR"/>
</dbReference>
<keyword evidence="5" id="KW-1185">Reference proteome</keyword>
<evidence type="ECO:0000256" key="2">
    <source>
        <dbReference type="ARBA" id="ARBA00023163"/>
    </source>
</evidence>
<gene>
    <name evidence="4" type="ORF">ACFY35_44230</name>
</gene>